<dbReference type="InterPro" id="IPR003819">
    <property type="entry name" value="TauD/TfdA-like"/>
</dbReference>
<evidence type="ECO:0000256" key="2">
    <source>
        <dbReference type="ARBA" id="ARBA00023002"/>
    </source>
</evidence>
<dbReference type="EMBL" id="CADCUR010000270">
    <property type="protein sequence ID" value="CAA9420643.1"/>
    <property type="molecule type" value="Genomic_DNA"/>
</dbReference>
<sequence length="316" mass="35738">MIKTYFLNSQKLPLVAESDNQDKSLKKLSDLAMTQRDFFRAALLRHGAVLLRGFDVRTIDEFERFVRLFSGADFFNYAGGVSPRRALSGGVYTSTEYPPHLALALHNELSYSDVSPRHLYFFCHTAPETGGATTLGDSRQILRNINPKTLGLFKYKRVRYDRNLIDDANSDYSWQAAFETDDKAAVENQCRVISAEFDWKAHGNLRVSQTRPATATHPETGEEVWFNQADGFHPSNLDAETRGWFVENGEDFRLDAHFGDGSPIAASMLEEIRQVLQKETIPHQWQASDILILDNMLTAHGRMPFSGARRIALAMT</sequence>
<dbReference type="PANTHER" id="PTHR10696">
    <property type="entry name" value="GAMMA-BUTYROBETAINE HYDROXYLASE-RELATED"/>
    <property type="match status" value="1"/>
</dbReference>
<dbReference type="AlphaFoldDB" id="A0A6J4PQB0"/>
<dbReference type="GO" id="GO:0016706">
    <property type="term" value="F:2-oxoglutarate-dependent dioxygenase activity"/>
    <property type="evidence" value="ECO:0007669"/>
    <property type="project" value="UniProtKB-ARBA"/>
</dbReference>
<evidence type="ECO:0000256" key="1">
    <source>
        <dbReference type="ARBA" id="ARBA00001954"/>
    </source>
</evidence>
<dbReference type="PANTHER" id="PTHR10696:SF56">
    <property type="entry name" value="TAUD_TFDA-LIKE DOMAIN-CONTAINING PROTEIN"/>
    <property type="match status" value="1"/>
</dbReference>
<dbReference type="InterPro" id="IPR050411">
    <property type="entry name" value="AlphaKG_dependent_hydroxylases"/>
</dbReference>
<proteinExistence type="predicted"/>
<dbReference type="GO" id="GO:0017000">
    <property type="term" value="P:antibiotic biosynthetic process"/>
    <property type="evidence" value="ECO:0007669"/>
    <property type="project" value="UniProtKB-KW"/>
</dbReference>
<name>A0A6J4PQB0_9BACT</name>
<evidence type="ECO:0000256" key="3">
    <source>
        <dbReference type="ARBA" id="ARBA00023194"/>
    </source>
</evidence>
<organism evidence="5">
    <name type="scientific">uncultured Pyrinomonadaceae bacterium</name>
    <dbReference type="NCBI Taxonomy" id="2283094"/>
    <lineage>
        <taxon>Bacteria</taxon>
        <taxon>Pseudomonadati</taxon>
        <taxon>Acidobacteriota</taxon>
        <taxon>Blastocatellia</taxon>
        <taxon>Blastocatellales</taxon>
        <taxon>Pyrinomonadaceae</taxon>
        <taxon>environmental samples</taxon>
    </lineage>
</organism>
<dbReference type="Gene3D" id="3.60.130.10">
    <property type="entry name" value="Clavaminate synthase-like"/>
    <property type="match status" value="1"/>
</dbReference>
<evidence type="ECO:0000259" key="4">
    <source>
        <dbReference type="Pfam" id="PF02668"/>
    </source>
</evidence>
<reference evidence="5" key="1">
    <citation type="submission" date="2020-02" db="EMBL/GenBank/DDBJ databases">
        <authorList>
            <person name="Meier V. D."/>
        </authorList>
    </citation>
    <scope>NUCLEOTIDE SEQUENCE</scope>
    <source>
        <strain evidence="5">AVDCRST_MAG74</strain>
    </source>
</reference>
<protein>
    <submittedName>
        <fullName evidence="5">SyrP-like protein</fullName>
    </submittedName>
</protein>
<dbReference type="InterPro" id="IPR042098">
    <property type="entry name" value="TauD-like_sf"/>
</dbReference>
<evidence type="ECO:0000313" key="5">
    <source>
        <dbReference type="EMBL" id="CAA9420643.1"/>
    </source>
</evidence>
<dbReference type="Pfam" id="PF02668">
    <property type="entry name" value="TauD"/>
    <property type="match status" value="1"/>
</dbReference>
<gene>
    <name evidence="5" type="ORF">AVDCRST_MAG74-2945</name>
</gene>
<comment type="cofactor">
    <cofactor evidence="1">
        <name>Fe(2+)</name>
        <dbReference type="ChEBI" id="CHEBI:29033"/>
    </cofactor>
</comment>
<keyword evidence="2" id="KW-0560">Oxidoreductase</keyword>
<keyword evidence="3" id="KW-0045">Antibiotic biosynthesis</keyword>
<accession>A0A6J4PQB0</accession>
<dbReference type="SUPFAM" id="SSF51197">
    <property type="entry name" value="Clavaminate synthase-like"/>
    <property type="match status" value="1"/>
</dbReference>
<feature type="domain" description="TauD/TfdA-like" evidence="4">
    <location>
        <begin position="19"/>
        <end position="312"/>
    </location>
</feature>